<sequence length="468" mass="52668">MAEMESLDYNSDLGSYVRMEDRTFHEDDCSRYKDVSQCDKVLAELNSQRHCGDFLDFVVKVQNVEFPCHRAVLASTPYFKVMFSSSFTERRSKNVQLHGIDSDGFSKILDFLYTGEICITQDDIHDILQAAHMLQVDKITEYCQTFIEERYDLSNCLSAMRLSDLYGFSGLREQARKDTLSNFYEISQSEEFFTLSGQELLDLLTDKKLRVTDEESIVDAVIRWLDHDPENRRTVVITIFQEIRLMSVRVSTLKKLELHSVIQDSPGCLAMVTGAKEKHLAGATLWQVSAGAELDEPKVRQRLGTSDDLAFLVGGCMIGEGSDAGLMTPLQSVMCLDPDTEQYYLVTALPMHITGYMSVTSAERCLYVTGGRAYPLPYAPDSVPLRQAFWYDFVTNAWTKLPDMPLGRAGHQSVVADGKLFLVGGDIDNTSTFSMDCYDLKEQAWIVPPTLPEIASLDLTVTACNVFS</sequence>
<organism evidence="4 5">
    <name type="scientific">Branchiostoma floridae</name>
    <name type="common">Florida lancelet</name>
    <name type="synonym">Amphioxus</name>
    <dbReference type="NCBI Taxonomy" id="7739"/>
    <lineage>
        <taxon>Eukaryota</taxon>
        <taxon>Metazoa</taxon>
        <taxon>Chordata</taxon>
        <taxon>Cephalochordata</taxon>
        <taxon>Leptocardii</taxon>
        <taxon>Amphioxiformes</taxon>
        <taxon>Branchiostomatidae</taxon>
        <taxon>Branchiostoma</taxon>
    </lineage>
</organism>
<dbReference type="RefSeq" id="XP_035685307.1">
    <property type="nucleotide sequence ID" value="XM_035829414.1"/>
</dbReference>
<evidence type="ECO:0000313" key="4">
    <source>
        <dbReference type="Proteomes" id="UP000001554"/>
    </source>
</evidence>
<evidence type="ECO:0000256" key="2">
    <source>
        <dbReference type="ARBA" id="ARBA00022737"/>
    </source>
</evidence>
<dbReference type="Pfam" id="PF00651">
    <property type="entry name" value="BTB"/>
    <property type="match status" value="1"/>
</dbReference>
<dbReference type="GO" id="GO:0031463">
    <property type="term" value="C:Cul3-RING ubiquitin ligase complex"/>
    <property type="evidence" value="ECO:0000318"/>
    <property type="project" value="GO_Central"/>
</dbReference>
<dbReference type="InterPro" id="IPR015915">
    <property type="entry name" value="Kelch-typ_b-propeller"/>
</dbReference>
<dbReference type="InterPro" id="IPR011705">
    <property type="entry name" value="BACK"/>
</dbReference>
<dbReference type="GO" id="GO:0005737">
    <property type="term" value="C:cytoplasm"/>
    <property type="evidence" value="ECO:0000318"/>
    <property type="project" value="GO_Central"/>
</dbReference>
<dbReference type="OMA" id="VTITMEM"/>
<dbReference type="Gene3D" id="3.30.710.10">
    <property type="entry name" value="Potassium Channel Kv1.1, Chain A"/>
    <property type="match status" value="1"/>
</dbReference>
<dbReference type="FunFam" id="1.25.40.420:FF:000001">
    <property type="entry name" value="Kelch-like family member 12"/>
    <property type="match status" value="1"/>
</dbReference>
<protein>
    <submittedName>
        <fullName evidence="5">Kelch-like protein 24</fullName>
    </submittedName>
</protein>
<dbReference type="KEGG" id="bfo:118421909"/>
<dbReference type="GO" id="GO:0043161">
    <property type="term" value="P:proteasome-mediated ubiquitin-dependent protein catabolic process"/>
    <property type="evidence" value="ECO:0000318"/>
    <property type="project" value="GO_Central"/>
</dbReference>
<dbReference type="SUPFAM" id="SSF54695">
    <property type="entry name" value="POZ domain"/>
    <property type="match status" value="1"/>
</dbReference>
<gene>
    <name evidence="5" type="primary">LOC118421909</name>
</gene>
<evidence type="ECO:0000259" key="3">
    <source>
        <dbReference type="PROSITE" id="PS50097"/>
    </source>
</evidence>
<dbReference type="PANTHER" id="PTHR24412">
    <property type="entry name" value="KELCH PROTEIN"/>
    <property type="match status" value="1"/>
</dbReference>
<dbReference type="GO" id="GO:1990756">
    <property type="term" value="F:ubiquitin-like ligase-substrate adaptor activity"/>
    <property type="evidence" value="ECO:0000318"/>
    <property type="project" value="GO_Central"/>
</dbReference>
<dbReference type="InterPro" id="IPR000210">
    <property type="entry name" value="BTB/POZ_dom"/>
</dbReference>
<dbReference type="GeneID" id="118421909"/>
<keyword evidence="4" id="KW-1185">Reference proteome</keyword>
<dbReference type="Gene3D" id="2.120.10.80">
    <property type="entry name" value="Kelch-type beta propeller"/>
    <property type="match status" value="1"/>
</dbReference>
<proteinExistence type="predicted"/>
<dbReference type="InterPro" id="IPR011333">
    <property type="entry name" value="SKP1/BTB/POZ_sf"/>
</dbReference>
<dbReference type="Pfam" id="PF01344">
    <property type="entry name" value="Kelch_1"/>
    <property type="match status" value="2"/>
</dbReference>
<dbReference type="SUPFAM" id="SSF117281">
    <property type="entry name" value="Kelch motif"/>
    <property type="match status" value="1"/>
</dbReference>
<dbReference type="InterPro" id="IPR006652">
    <property type="entry name" value="Kelch_1"/>
</dbReference>
<keyword evidence="2" id="KW-0677">Repeat</keyword>
<dbReference type="PROSITE" id="PS50097">
    <property type="entry name" value="BTB"/>
    <property type="match status" value="1"/>
</dbReference>
<reference evidence="4" key="1">
    <citation type="journal article" date="2020" name="Nat. Ecol. Evol.">
        <title>Deeply conserved synteny resolves early events in vertebrate evolution.</title>
        <authorList>
            <person name="Simakov O."/>
            <person name="Marletaz F."/>
            <person name="Yue J.X."/>
            <person name="O'Connell B."/>
            <person name="Jenkins J."/>
            <person name="Brandt A."/>
            <person name="Calef R."/>
            <person name="Tung C.H."/>
            <person name="Huang T.K."/>
            <person name="Schmutz J."/>
            <person name="Satoh N."/>
            <person name="Yu J.K."/>
            <person name="Putnam N.H."/>
            <person name="Green R.E."/>
            <person name="Rokhsar D.S."/>
        </authorList>
    </citation>
    <scope>NUCLEOTIDE SEQUENCE [LARGE SCALE GENOMIC DNA]</scope>
    <source>
        <strain evidence="4">S238N-H82</strain>
    </source>
</reference>
<reference evidence="5" key="2">
    <citation type="submission" date="2025-08" db="UniProtKB">
        <authorList>
            <consortium name="RefSeq"/>
        </authorList>
    </citation>
    <scope>IDENTIFICATION</scope>
    <source>
        <strain evidence="5">S238N-H82</strain>
        <tissue evidence="5">Testes</tissue>
    </source>
</reference>
<name>A0A9J7MXN0_BRAFL</name>
<evidence type="ECO:0000256" key="1">
    <source>
        <dbReference type="ARBA" id="ARBA00022441"/>
    </source>
</evidence>
<dbReference type="Proteomes" id="UP000001554">
    <property type="component" value="Chromosome 8"/>
</dbReference>
<dbReference type="SMART" id="SM00612">
    <property type="entry name" value="Kelch"/>
    <property type="match status" value="2"/>
</dbReference>
<dbReference type="SMART" id="SM00225">
    <property type="entry name" value="BTB"/>
    <property type="match status" value="1"/>
</dbReference>
<dbReference type="Gene3D" id="1.25.40.420">
    <property type="match status" value="1"/>
</dbReference>
<dbReference type="AlphaFoldDB" id="A0A9J7MXN0"/>
<dbReference type="PANTHER" id="PTHR24412:SF272">
    <property type="entry name" value="KELCH-LIKE PROTEIN DIABLO"/>
    <property type="match status" value="1"/>
</dbReference>
<feature type="domain" description="BTB" evidence="3">
    <location>
        <begin position="55"/>
        <end position="121"/>
    </location>
</feature>
<keyword evidence="1" id="KW-0880">Kelch repeat</keyword>
<evidence type="ECO:0000313" key="5">
    <source>
        <dbReference type="RefSeq" id="XP_035685307.1"/>
    </source>
</evidence>
<accession>A0A9J7MXN0</accession>
<dbReference type="Pfam" id="PF07707">
    <property type="entry name" value="BACK"/>
    <property type="match status" value="1"/>
</dbReference>
<dbReference type="OrthoDB" id="9978265at2759"/>
<dbReference type="SMART" id="SM00875">
    <property type="entry name" value="BACK"/>
    <property type="match status" value="1"/>
</dbReference>